<dbReference type="Proteomes" id="UP000799441">
    <property type="component" value="Unassembled WGS sequence"/>
</dbReference>
<name>A0A9P4QG12_9PEZI</name>
<evidence type="ECO:0000313" key="1">
    <source>
        <dbReference type="EMBL" id="KAF2725570.1"/>
    </source>
</evidence>
<proteinExistence type="predicted"/>
<gene>
    <name evidence="1" type="ORF">K431DRAFT_80226</name>
</gene>
<organism evidence="1 2">
    <name type="scientific">Polychaeton citri CBS 116435</name>
    <dbReference type="NCBI Taxonomy" id="1314669"/>
    <lineage>
        <taxon>Eukaryota</taxon>
        <taxon>Fungi</taxon>
        <taxon>Dikarya</taxon>
        <taxon>Ascomycota</taxon>
        <taxon>Pezizomycotina</taxon>
        <taxon>Dothideomycetes</taxon>
        <taxon>Dothideomycetidae</taxon>
        <taxon>Capnodiales</taxon>
        <taxon>Capnodiaceae</taxon>
        <taxon>Polychaeton</taxon>
    </lineage>
</organism>
<accession>A0A9P4QG12</accession>
<sequence length="162" mass="18417">MFADEQMGLASCDMKFSYSPILLECRILQCLIGYNWPISSRRVPPPHVKVSASCVFAQFSNLKLLSPRARSGDGYLVLRSRLRKRNRPARDSNTCHPWDRTARLVSTLKALLESTCYSLRAWSGPWIRYAASCEDFRRHCFAAAVDCRRCRTILPFAVVAIG</sequence>
<keyword evidence="2" id="KW-1185">Reference proteome</keyword>
<evidence type="ECO:0000313" key="2">
    <source>
        <dbReference type="Proteomes" id="UP000799441"/>
    </source>
</evidence>
<reference evidence="1" key="1">
    <citation type="journal article" date="2020" name="Stud. Mycol.">
        <title>101 Dothideomycetes genomes: a test case for predicting lifestyles and emergence of pathogens.</title>
        <authorList>
            <person name="Haridas S."/>
            <person name="Albert R."/>
            <person name="Binder M."/>
            <person name="Bloem J."/>
            <person name="Labutti K."/>
            <person name="Salamov A."/>
            <person name="Andreopoulos B."/>
            <person name="Baker S."/>
            <person name="Barry K."/>
            <person name="Bills G."/>
            <person name="Bluhm B."/>
            <person name="Cannon C."/>
            <person name="Castanera R."/>
            <person name="Culley D."/>
            <person name="Daum C."/>
            <person name="Ezra D."/>
            <person name="Gonzalez J."/>
            <person name="Henrissat B."/>
            <person name="Kuo A."/>
            <person name="Liang C."/>
            <person name="Lipzen A."/>
            <person name="Lutzoni F."/>
            <person name="Magnuson J."/>
            <person name="Mondo S."/>
            <person name="Nolan M."/>
            <person name="Ohm R."/>
            <person name="Pangilinan J."/>
            <person name="Park H.-J."/>
            <person name="Ramirez L."/>
            <person name="Alfaro M."/>
            <person name="Sun H."/>
            <person name="Tritt A."/>
            <person name="Yoshinaga Y."/>
            <person name="Zwiers L.-H."/>
            <person name="Turgeon B."/>
            <person name="Goodwin S."/>
            <person name="Spatafora J."/>
            <person name="Crous P."/>
            <person name="Grigoriev I."/>
        </authorList>
    </citation>
    <scope>NUCLEOTIDE SEQUENCE</scope>
    <source>
        <strain evidence="1">CBS 116435</strain>
    </source>
</reference>
<protein>
    <submittedName>
        <fullName evidence="1">Uncharacterized protein</fullName>
    </submittedName>
</protein>
<comment type="caution">
    <text evidence="1">The sequence shown here is derived from an EMBL/GenBank/DDBJ whole genome shotgun (WGS) entry which is preliminary data.</text>
</comment>
<dbReference type="EMBL" id="MU003767">
    <property type="protein sequence ID" value="KAF2725570.1"/>
    <property type="molecule type" value="Genomic_DNA"/>
</dbReference>
<dbReference type="AlphaFoldDB" id="A0A9P4QG12"/>